<dbReference type="AlphaFoldDB" id="A0A1Y5Q520"/>
<organism evidence="2">
    <name type="scientific">uncultured Stenotrophomonas sp</name>
    <dbReference type="NCBI Taxonomy" id="165438"/>
    <lineage>
        <taxon>Bacteria</taxon>
        <taxon>Pseudomonadati</taxon>
        <taxon>Pseudomonadota</taxon>
        <taxon>Gammaproteobacteria</taxon>
        <taxon>Lysobacterales</taxon>
        <taxon>Lysobacteraceae</taxon>
        <taxon>Stenotrophomonas</taxon>
        <taxon>environmental samples</taxon>
    </lineage>
</organism>
<evidence type="ECO:0000256" key="1">
    <source>
        <dbReference type="SAM" id="SignalP"/>
    </source>
</evidence>
<gene>
    <name evidence="2" type="ORF">STPYR_12253</name>
</gene>
<proteinExistence type="predicted"/>
<name>A0A1Y5Q520_9GAMM</name>
<evidence type="ECO:0000313" key="2">
    <source>
        <dbReference type="EMBL" id="SBV37323.1"/>
    </source>
</evidence>
<sequence length="126" mass="13699">MKRKSLSFALLALLGASVTSSAQSWMNKPPATLMTEIRLSATTCPGGGNKAFVIGHRPDIKECIDIDYDANCPTRYGSSYPISGTIKNFVGGASCYGDSHEIKNASKLDCEPEKMRVWVTAVRYCE</sequence>
<keyword evidence="1" id="KW-0732">Signal</keyword>
<evidence type="ECO:0008006" key="3">
    <source>
        <dbReference type="Google" id="ProtNLM"/>
    </source>
</evidence>
<accession>A0A1Y5Q520</accession>
<reference evidence="2" key="1">
    <citation type="submission" date="2016-03" db="EMBL/GenBank/DDBJ databases">
        <authorList>
            <person name="Ploux O."/>
        </authorList>
    </citation>
    <scope>NUCLEOTIDE SEQUENCE</scope>
    <source>
        <strain evidence="2">UC10</strain>
    </source>
</reference>
<protein>
    <recommendedName>
        <fullName evidence="3">Secreted protein</fullName>
    </recommendedName>
</protein>
<dbReference type="EMBL" id="FLTS01000001">
    <property type="protein sequence ID" value="SBV37323.1"/>
    <property type="molecule type" value="Genomic_DNA"/>
</dbReference>
<feature type="signal peptide" evidence="1">
    <location>
        <begin position="1"/>
        <end position="22"/>
    </location>
</feature>
<feature type="chain" id="PRO_5013142332" description="Secreted protein" evidence="1">
    <location>
        <begin position="23"/>
        <end position="126"/>
    </location>
</feature>